<dbReference type="Gene3D" id="3.40.630.30">
    <property type="match status" value="1"/>
</dbReference>
<evidence type="ECO:0000313" key="2">
    <source>
        <dbReference type="Proteomes" id="UP000184452"/>
    </source>
</evidence>
<protein>
    <recommendedName>
        <fullName evidence="3">GNAT family N-acetyltransferase</fullName>
    </recommendedName>
</protein>
<dbReference type="RefSeq" id="WP_073382925.1">
    <property type="nucleotide sequence ID" value="NZ_FQZK01000023.1"/>
</dbReference>
<dbReference type="AlphaFoldDB" id="A0A1M6TDG3"/>
<sequence length="194" mass="21266">MRATPALAADPASPVWRIENLTGADVLADTSPWVKAYEEVYAHALHLPDHREPTFAQRLAFSARRDGFRLTSCHADGVLAGFAYGYTLPVGTGWWNGFSPLPGVDSDEVTAERPGRTFAMCEGLVTEPFRGGGVVERAFPLLVQGRPEERVAGLVAETNAHALDLVLRNGWTHVGDVEPHPGWRRHHALLMPLR</sequence>
<dbReference type="OrthoDB" id="4536199at2"/>
<proteinExistence type="predicted"/>
<dbReference type="STRING" id="758803.SAMN05421803_12331"/>
<organism evidence="1 2">
    <name type="scientific">Nocardiopsis flavescens</name>
    <dbReference type="NCBI Taxonomy" id="758803"/>
    <lineage>
        <taxon>Bacteria</taxon>
        <taxon>Bacillati</taxon>
        <taxon>Actinomycetota</taxon>
        <taxon>Actinomycetes</taxon>
        <taxon>Streptosporangiales</taxon>
        <taxon>Nocardiopsidaceae</taxon>
        <taxon>Nocardiopsis</taxon>
    </lineage>
</organism>
<reference evidence="1 2" key="1">
    <citation type="submission" date="2016-11" db="EMBL/GenBank/DDBJ databases">
        <authorList>
            <person name="Jaros S."/>
            <person name="Januszkiewicz K."/>
            <person name="Wedrychowicz H."/>
        </authorList>
    </citation>
    <scope>NUCLEOTIDE SEQUENCE [LARGE SCALE GENOMIC DNA]</scope>
    <source>
        <strain evidence="1 2">CGMCC 4.5723</strain>
    </source>
</reference>
<accession>A0A1M6TDG3</accession>
<dbReference type="InterPro" id="IPR016181">
    <property type="entry name" value="Acyl_CoA_acyltransferase"/>
</dbReference>
<name>A0A1M6TDG3_9ACTN</name>
<dbReference type="SUPFAM" id="SSF55729">
    <property type="entry name" value="Acyl-CoA N-acyltransferases (Nat)"/>
    <property type="match status" value="1"/>
</dbReference>
<evidence type="ECO:0000313" key="1">
    <source>
        <dbReference type="EMBL" id="SHK55072.1"/>
    </source>
</evidence>
<gene>
    <name evidence="1" type="ORF">SAMN05421803_12331</name>
</gene>
<keyword evidence="2" id="KW-1185">Reference proteome</keyword>
<dbReference type="Proteomes" id="UP000184452">
    <property type="component" value="Unassembled WGS sequence"/>
</dbReference>
<dbReference type="EMBL" id="FQZK01000023">
    <property type="protein sequence ID" value="SHK55072.1"/>
    <property type="molecule type" value="Genomic_DNA"/>
</dbReference>
<evidence type="ECO:0008006" key="3">
    <source>
        <dbReference type="Google" id="ProtNLM"/>
    </source>
</evidence>